<dbReference type="AlphaFoldDB" id="A0A7M7GKA0"/>
<accession>A0A7M7GKA0</accession>
<dbReference type="PANTHER" id="PTHR44229">
    <property type="entry name" value="15-HYDROXYPROSTAGLANDIN DEHYDROGENASE [NAD(+)]"/>
    <property type="match status" value="1"/>
</dbReference>
<feature type="region of interest" description="Disordered" evidence="22">
    <location>
        <begin position="330"/>
        <end position="354"/>
    </location>
</feature>
<name>A0A7M7GKA0_NASVI</name>
<comment type="catalytic activity">
    <reaction evidence="16">
        <text>lipoxin A4 + NAD(+) = 15-oxo-(5S,6R)-dihydroxy-(7E,9E,11Z,13E)-eicosatetraenoate + NADH + H(+)</text>
        <dbReference type="Rhea" id="RHEA:41572"/>
        <dbReference type="ChEBI" id="CHEBI:15378"/>
        <dbReference type="ChEBI" id="CHEBI:57540"/>
        <dbReference type="ChEBI" id="CHEBI:57945"/>
        <dbReference type="ChEBI" id="CHEBI:67026"/>
        <dbReference type="ChEBI" id="CHEBI:78311"/>
    </reaction>
    <physiologicalReaction direction="left-to-right" evidence="16">
        <dbReference type="Rhea" id="RHEA:41573"/>
    </physiologicalReaction>
</comment>
<evidence type="ECO:0000313" key="24">
    <source>
        <dbReference type="Proteomes" id="UP000002358"/>
    </source>
</evidence>
<evidence type="ECO:0000256" key="13">
    <source>
        <dbReference type="ARBA" id="ARBA00048144"/>
    </source>
</evidence>
<dbReference type="GO" id="GO:0016404">
    <property type="term" value="F:15-hydroxyprostaglandin dehydrogenase (NAD+) activity"/>
    <property type="evidence" value="ECO:0007669"/>
    <property type="project" value="UniProtKB-EC"/>
</dbReference>
<evidence type="ECO:0000256" key="15">
    <source>
        <dbReference type="ARBA" id="ARBA00048393"/>
    </source>
</evidence>
<keyword evidence="24" id="KW-1185">Reference proteome</keyword>
<dbReference type="InParanoid" id="A0A7M7GKA0"/>
<dbReference type="SMR" id="A0A7M7GKA0"/>
<dbReference type="OMA" id="INCASIF"/>
<comment type="catalytic activity">
    <reaction evidence="17">
        <text>prostaglandin A1 + NAD(+) = 15-oxo-prostaglandin A1 + NADH + H(+)</text>
        <dbReference type="Rhea" id="RHEA:41263"/>
        <dbReference type="ChEBI" id="CHEBI:15378"/>
        <dbReference type="ChEBI" id="CHEBI:57398"/>
        <dbReference type="ChEBI" id="CHEBI:57540"/>
        <dbReference type="ChEBI" id="CHEBI:57945"/>
        <dbReference type="ChEBI" id="CHEBI:85072"/>
    </reaction>
    <physiologicalReaction direction="left-to-right" evidence="17">
        <dbReference type="Rhea" id="RHEA:41264"/>
    </physiologicalReaction>
</comment>
<comment type="function">
    <text evidence="8">Catalyzes the NAD-dependent dehydrogenation (oxidation) of a broad array of hydroxylated polyunsaturated fatty acids (mainly eicosanoids and docosanoids, including prostaglandins, lipoxins and resolvins), yielding their corresponding keto (oxo) metabolites. Decreases the levels of the pro-proliferative prostaglandins such as prostaglandin E2 (whose activity is increased in cancer because of an increase in the expression of cyclooxygenase 2) and generates oxo-fatty acid products that can profoundly influence cell function by abrogating pro-inflammatory cytokine expression. Converts resolvins E1, D1 and D2 to their oxo products, which represents a mode of resolvin inactivation. Resolvin E1 plays important roles during the resolution phase of acute inflammation, while resolvins D1 and D2 have a unique role in obesity-induced adipose inflammation.</text>
</comment>
<evidence type="ECO:0000256" key="22">
    <source>
        <dbReference type="SAM" id="MobiDB-lite"/>
    </source>
</evidence>
<dbReference type="InterPro" id="IPR002347">
    <property type="entry name" value="SDR_fam"/>
</dbReference>
<dbReference type="KEGG" id="nvi:100680314"/>
<evidence type="ECO:0000256" key="11">
    <source>
        <dbReference type="ARBA" id="ARBA00048008"/>
    </source>
</evidence>
<protein>
    <recommendedName>
        <fullName evidence="5">15-hydroxyprostaglandin dehydrogenase [NAD(+)]</fullName>
        <ecNumber evidence="3">1.1.1.141</ecNumber>
        <ecNumber evidence="4">1.1.1.232</ecNumber>
    </recommendedName>
    <alternativeName>
        <fullName evidence="7">Eicosanoid/docosanoid dehydrogenase [NAD(+)]</fullName>
    </alternativeName>
    <alternativeName>
        <fullName evidence="6">Prostaglandin dehydrogenase 1</fullName>
    </alternativeName>
</protein>
<evidence type="ECO:0000256" key="14">
    <source>
        <dbReference type="ARBA" id="ARBA00048170"/>
    </source>
</evidence>
<dbReference type="Pfam" id="PF00106">
    <property type="entry name" value="adh_short"/>
    <property type="match status" value="1"/>
</dbReference>
<comment type="catalytic activity">
    <reaction evidence="9">
        <text>prostaglandin E1 + NAD(+) = 15-oxoprostaglandin E1 + NADH + H(+)</text>
        <dbReference type="Rhea" id="RHEA:16477"/>
        <dbReference type="ChEBI" id="CHEBI:15378"/>
        <dbReference type="ChEBI" id="CHEBI:57397"/>
        <dbReference type="ChEBI" id="CHEBI:57401"/>
        <dbReference type="ChEBI" id="CHEBI:57540"/>
        <dbReference type="ChEBI" id="CHEBI:57945"/>
    </reaction>
    <physiologicalReaction direction="left-to-right" evidence="9">
        <dbReference type="Rhea" id="RHEA:16478"/>
    </physiologicalReaction>
</comment>
<evidence type="ECO:0000256" key="21">
    <source>
        <dbReference type="ARBA" id="ARBA00049188"/>
    </source>
</evidence>
<dbReference type="EC" id="1.1.1.141" evidence="3"/>
<evidence type="ECO:0000256" key="10">
    <source>
        <dbReference type="ARBA" id="ARBA00047672"/>
    </source>
</evidence>
<evidence type="ECO:0000256" key="5">
    <source>
        <dbReference type="ARBA" id="ARBA00040276"/>
    </source>
</evidence>
<gene>
    <name evidence="23" type="primary">100680314</name>
</gene>
<evidence type="ECO:0000256" key="7">
    <source>
        <dbReference type="ARBA" id="ARBA00042026"/>
    </source>
</evidence>
<dbReference type="PANTHER" id="PTHR44229:SF4">
    <property type="entry name" value="15-HYDROXYPROSTAGLANDIN DEHYDROGENASE [NAD(+)]"/>
    <property type="match status" value="1"/>
</dbReference>
<evidence type="ECO:0000256" key="3">
    <source>
        <dbReference type="ARBA" id="ARBA00038968"/>
    </source>
</evidence>
<evidence type="ECO:0000256" key="20">
    <source>
        <dbReference type="ARBA" id="ARBA00049151"/>
    </source>
</evidence>
<evidence type="ECO:0000256" key="1">
    <source>
        <dbReference type="ARBA" id="ARBA00006484"/>
    </source>
</evidence>
<evidence type="ECO:0000256" key="17">
    <source>
        <dbReference type="ARBA" id="ARBA00048611"/>
    </source>
</evidence>
<evidence type="ECO:0000256" key="9">
    <source>
        <dbReference type="ARBA" id="ARBA00047325"/>
    </source>
</evidence>
<evidence type="ECO:0000256" key="6">
    <source>
        <dbReference type="ARBA" id="ARBA00041812"/>
    </source>
</evidence>
<evidence type="ECO:0000256" key="19">
    <source>
        <dbReference type="ARBA" id="ARBA00048921"/>
    </source>
</evidence>
<comment type="catalytic activity">
    <reaction evidence="10">
        <text>resolvin D1 + NAD(+) = 8-oxoresolvin D1 + NADH + H(+)</text>
        <dbReference type="Rhea" id="RHEA:50124"/>
        <dbReference type="ChEBI" id="CHEBI:15378"/>
        <dbReference type="ChEBI" id="CHEBI:57540"/>
        <dbReference type="ChEBI" id="CHEBI:57945"/>
        <dbReference type="ChEBI" id="CHEBI:132079"/>
        <dbReference type="ChEBI" id="CHEBI:132080"/>
    </reaction>
    <physiologicalReaction direction="left-to-right" evidence="10">
        <dbReference type="Rhea" id="RHEA:50125"/>
    </physiologicalReaction>
</comment>
<dbReference type="EC" id="1.1.1.232" evidence="4"/>
<evidence type="ECO:0000313" key="23">
    <source>
        <dbReference type="EnsemblMetazoa" id="XP_003423937"/>
    </source>
</evidence>
<comment type="catalytic activity">
    <reaction evidence="20">
        <text>(15S)-hydroxy-(5Z,8Z,11Z,13E)-eicosatetraenoate + NAD(+) = 15-oxo-(5Z,8Z,11Z,13E)-eicosatetraenoate + NADH + H(+)</text>
        <dbReference type="Rhea" id="RHEA:23260"/>
        <dbReference type="ChEBI" id="CHEBI:15378"/>
        <dbReference type="ChEBI" id="CHEBI:57409"/>
        <dbReference type="ChEBI" id="CHEBI:57410"/>
        <dbReference type="ChEBI" id="CHEBI:57540"/>
        <dbReference type="ChEBI" id="CHEBI:57945"/>
        <dbReference type="EC" id="1.1.1.232"/>
    </reaction>
    <physiologicalReaction direction="left-to-right" evidence="20">
        <dbReference type="Rhea" id="RHEA:23261"/>
    </physiologicalReaction>
</comment>
<sequence>MKPLAWIVNKKNILLSKYAKDALEIARKHFSTSNTFSKKSTANPVPAPRVIIPGNCMTSKAPISTPQCKVAVVIGGSNSGYGYFAAEQLLRHGAKRVILADGVNESVGESACERLCKAYGKDRAKFYPCDARNSCQIEGIFTSSYCRDEKIGILFNDLDAVQSLPEHSRLNYCKDSIKISNTQRLTRLGVELMQQQRRHGIIVNCASILGLMGWPLADDAVPVYCAGEPVLETTLRMARSFPVEETSVRLVCLCPANRALDSIGLPDLPTENESCEGRTSCAPDPSKDKSRIGRALVHVMARAETGSFWILEPPYTLREAPRLVRFAPSDRLQEEDCPTSIKAPSSRQPSENCSVDCKSTKLQKCS</sequence>
<dbReference type="EnsemblMetazoa" id="XM_003423889">
    <property type="protein sequence ID" value="XP_003423937"/>
    <property type="gene ID" value="LOC100680314"/>
</dbReference>
<dbReference type="Gene3D" id="3.40.50.720">
    <property type="entry name" value="NAD(P)-binding Rossmann-like Domain"/>
    <property type="match status" value="1"/>
</dbReference>
<dbReference type="Proteomes" id="UP000002358">
    <property type="component" value="Chromosome 1"/>
</dbReference>
<dbReference type="GO" id="GO:0005737">
    <property type="term" value="C:cytoplasm"/>
    <property type="evidence" value="ECO:0007669"/>
    <property type="project" value="TreeGrafter"/>
</dbReference>
<evidence type="ECO:0000256" key="16">
    <source>
        <dbReference type="ARBA" id="ARBA00048535"/>
    </source>
</evidence>
<evidence type="ECO:0000256" key="4">
    <source>
        <dbReference type="ARBA" id="ARBA00039060"/>
    </source>
</evidence>
<dbReference type="InterPro" id="IPR036291">
    <property type="entry name" value="NAD(P)-bd_dom_sf"/>
</dbReference>
<feature type="compositionally biased region" description="Polar residues" evidence="22">
    <location>
        <begin position="342"/>
        <end position="353"/>
    </location>
</feature>
<dbReference type="SUPFAM" id="SSF51735">
    <property type="entry name" value="NAD(P)-binding Rossmann-fold domains"/>
    <property type="match status" value="1"/>
</dbReference>
<evidence type="ECO:0000256" key="2">
    <source>
        <dbReference type="ARBA" id="ARBA00023002"/>
    </source>
</evidence>
<comment type="catalytic activity">
    <reaction evidence="14">
        <text>resolvin D1 + NAD(+) = 17-oxoresolvin D1 + NADH + H(+)</text>
        <dbReference type="Rhea" id="RHEA:50128"/>
        <dbReference type="ChEBI" id="CHEBI:15378"/>
        <dbReference type="ChEBI" id="CHEBI:57540"/>
        <dbReference type="ChEBI" id="CHEBI:57945"/>
        <dbReference type="ChEBI" id="CHEBI:132079"/>
        <dbReference type="ChEBI" id="CHEBI:132081"/>
    </reaction>
    <physiologicalReaction direction="left-to-right" evidence="14">
        <dbReference type="Rhea" id="RHEA:50129"/>
    </physiologicalReaction>
</comment>
<dbReference type="GO" id="GO:0047034">
    <property type="term" value="F:15-hydroxyicosatetraenoate dehydrogenase activity"/>
    <property type="evidence" value="ECO:0007669"/>
    <property type="project" value="UniProtKB-EC"/>
</dbReference>
<comment type="catalytic activity">
    <reaction evidence="13">
        <text>(11R)-hydroxy-(5Z,8Z,12E,14Z)-eicosatetraenoate + NAD(+) = 11-oxo-(5Z,8Z,12E,14Z)-eicosatetraenoate + NADH + H(+)</text>
        <dbReference type="Rhea" id="RHEA:48640"/>
        <dbReference type="ChEBI" id="CHEBI:15378"/>
        <dbReference type="ChEBI" id="CHEBI:57540"/>
        <dbReference type="ChEBI" id="CHEBI:57945"/>
        <dbReference type="ChEBI" id="CHEBI:78836"/>
        <dbReference type="ChEBI" id="CHEBI:90697"/>
    </reaction>
    <physiologicalReaction direction="left-to-right" evidence="13">
        <dbReference type="Rhea" id="RHEA:48641"/>
    </physiologicalReaction>
</comment>
<evidence type="ECO:0000256" key="8">
    <source>
        <dbReference type="ARBA" id="ARBA00045705"/>
    </source>
</evidence>
<dbReference type="OrthoDB" id="37659at2759"/>
<keyword evidence="2" id="KW-0560">Oxidoreductase</keyword>
<comment type="catalytic activity">
    <reaction evidence="21">
        <text>resolvin E1 + NAD(+) = 18-oxo-resolvin E1 + NADH + H(+)</text>
        <dbReference type="Rhea" id="RHEA:49244"/>
        <dbReference type="ChEBI" id="CHEBI:15378"/>
        <dbReference type="ChEBI" id="CHEBI:57540"/>
        <dbReference type="ChEBI" id="CHEBI:57945"/>
        <dbReference type="ChEBI" id="CHEBI:91000"/>
        <dbReference type="ChEBI" id="CHEBI:91001"/>
    </reaction>
    <physiologicalReaction direction="left-to-right" evidence="21">
        <dbReference type="Rhea" id="RHEA:49245"/>
    </physiologicalReaction>
</comment>
<organism evidence="23 24">
    <name type="scientific">Nasonia vitripennis</name>
    <name type="common">Parasitic wasp</name>
    <dbReference type="NCBI Taxonomy" id="7425"/>
    <lineage>
        <taxon>Eukaryota</taxon>
        <taxon>Metazoa</taxon>
        <taxon>Ecdysozoa</taxon>
        <taxon>Arthropoda</taxon>
        <taxon>Hexapoda</taxon>
        <taxon>Insecta</taxon>
        <taxon>Pterygota</taxon>
        <taxon>Neoptera</taxon>
        <taxon>Endopterygota</taxon>
        <taxon>Hymenoptera</taxon>
        <taxon>Apocrita</taxon>
        <taxon>Proctotrupomorpha</taxon>
        <taxon>Chalcidoidea</taxon>
        <taxon>Pteromalidae</taxon>
        <taxon>Pteromalinae</taxon>
        <taxon>Nasonia</taxon>
    </lineage>
</organism>
<comment type="catalytic activity">
    <reaction evidence="12">
        <text>15-oxo-(5S,6R)-dihydroxy-(7E,9E,11Z)-eicosatrienoate + NADH + H(+) = (5S,6R,15S)-trihydroxy-(7E,9E,11Z)-eicosatrienoate + NAD(+)</text>
        <dbReference type="Rhea" id="RHEA:41596"/>
        <dbReference type="ChEBI" id="CHEBI:15378"/>
        <dbReference type="ChEBI" id="CHEBI:57540"/>
        <dbReference type="ChEBI" id="CHEBI:57945"/>
        <dbReference type="ChEBI" id="CHEBI:78325"/>
        <dbReference type="ChEBI" id="CHEBI:78329"/>
    </reaction>
    <physiologicalReaction direction="left-to-right" evidence="12">
        <dbReference type="Rhea" id="RHEA:41597"/>
    </physiologicalReaction>
</comment>
<comment type="catalytic activity">
    <reaction evidence="11">
        <text>14-hydroxy-(4Z,7Z,10Z,12E,16Z,19Z)-docosahexaenoate + NAD(+) = 14-oxo-(4Z,7Z,10Z,12E,16Z,19Z)-docosahexaenoate + NADH + H(+)</text>
        <dbReference type="Rhea" id="RHEA:48952"/>
        <dbReference type="ChEBI" id="CHEBI:15378"/>
        <dbReference type="ChEBI" id="CHEBI:57540"/>
        <dbReference type="ChEBI" id="CHEBI:57945"/>
        <dbReference type="ChEBI" id="CHEBI:90866"/>
        <dbReference type="ChEBI" id="CHEBI:90867"/>
    </reaction>
    <physiologicalReaction direction="left-to-right" evidence="11">
        <dbReference type="Rhea" id="RHEA:48953"/>
    </physiologicalReaction>
</comment>
<comment type="catalytic activity">
    <reaction evidence="19">
        <text>resolvin D2 + NAD(+) = 16-oxoresolvin D2 + NADH + H(+)</text>
        <dbReference type="Rhea" id="RHEA:53588"/>
        <dbReference type="ChEBI" id="CHEBI:15378"/>
        <dbReference type="ChEBI" id="CHEBI:57540"/>
        <dbReference type="ChEBI" id="CHEBI:57945"/>
        <dbReference type="ChEBI" id="CHEBI:133367"/>
        <dbReference type="ChEBI" id="CHEBI:137498"/>
    </reaction>
    <physiologicalReaction direction="left-to-right" evidence="19">
        <dbReference type="Rhea" id="RHEA:53589"/>
    </physiologicalReaction>
</comment>
<comment type="catalytic activity">
    <reaction evidence="15">
        <text>resolvin D2 + NAD(+) = 7-oxoresolvin D2 + NADH + H(+)</text>
        <dbReference type="Rhea" id="RHEA:53584"/>
        <dbReference type="ChEBI" id="CHEBI:15378"/>
        <dbReference type="ChEBI" id="CHEBI:57540"/>
        <dbReference type="ChEBI" id="CHEBI:57945"/>
        <dbReference type="ChEBI" id="CHEBI:133367"/>
        <dbReference type="ChEBI" id="CHEBI:137497"/>
    </reaction>
    <physiologicalReaction direction="left-to-right" evidence="15">
        <dbReference type="Rhea" id="RHEA:53585"/>
    </physiologicalReaction>
</comment>
<comment type="similarity">
    <text evidence="1">Belongs to the short-chain dehydrogenases/reductases (SDR) family.</text>
</comment>
<evidence type="ECO:0000256" key="18">
    <source>
        <dbReference type="ARBA" id="ARBA00048739"/>
    </source>
</evidence>
<evidence type="ECO:0000256" key="12">
    <source>
        <dbReference type="ARBA" id="ARBA00048140"/>
    </source>
</evidence>
<reference evidence="23" key="1">
    <citation type="submission" date="2021-01" db="UniProtKB">
        <authorList>
            <consortium name="EnsemblMetazoa"/>
        </authorList>
    </citation>
    <scope>IDENTIFICATION</scope>
</reference>
<proteinExistence type="inferred from homology"/>
<comment type="catalytic activity">
    <reaction evidence="18">
        <text>prostaglandin E2 + NAD(+) = 15-oxoprostaglandin E2 + NADH + H(+)</text>
        <dbReference type="Rhea" id="RHEA:11876"/>
        <dbReference type="ChEBI" id="CHEBI:15378"/>
        <dbReference type="ChEBI" id="CHEBI:57400"/>
        <dbReference type="ChEBI" id="CHEBI:57540"/>
        <dbReference type="ChEBI" id="CHEBI:57945"/>
        <dbReference type="ChEBI" id="CHEBI:606564"/>
        <dbReference type="EC" id="1.1.1.141"/>
    </reaction>
    <physiologicalReaction direction="left-to-right" evidence="18">
        <dbReference type="Rhea" id="RHEA:11877"/>
    </physiologicalReaction>
</comment>